<protein>
    <submittedName>
        <fullName evidence="1">Uncharacterized protein</fullName>
    </submittedName>
</protein>
<reference evidence="1 2" key="1">
    <citation type="submission" date="2018-08" db="EMBL/GenBank/DDBJ databases">
        <title>Thalassotalea euphylliae genome.</title>
        <authorList>
            <person name="Summers S."/>
            <person name="Rice S.A."/>
            <person name="Freckelton M.L."/>
            <person name="Nedved B.T."/>
            <person name="Hadfield M.G."/>
        </authorList>
    </citation>
    <scope>NUCLEOTIDE SEQUENCE [LARGE SCALE GENOMIC DNA]</scope>
    <source>
        <strain evidence="1 2">H1</strain>
    </source>
</reference>
<evidence type="ECO:0000313" key="1">
    <source>
        <dbReference type="EMBL" id="REL27144.1"/>
    </source>
</evidence>
<name>A0A3E0TRM0_9GAMM</name>
<organism evidence="1 2">
    <name type="scientific">Thalassotalea euphylliae</name>
    <dbReference type="NCBI Taxonomy" id="1655234"/>
    <lineage>
        <taxon>Bacteria</taxon>
        <taxon>Pseudomonadati</taxon>
        <taxon>Pseudomonadota</taxon>
        <taxon>Gammaproteobacteria</taxon>
        <taxon>Alteromonadales</taxon>
        <taxon>Colwelliaceae</taxon>
        <taxon>Thalassotalea</taxon>
    </lineage>
</organism>
<dbReference type="Proteomes" id="UP000256478">
    <property type="component" value="Unassembled WGS sequence"/>
</dbReference>
<dbReference type="AlphaFoldDB" id="A0A3E0TRM0"/>
<dbReference type="EMBL" id="QUOU01000001">
    <property type="protein sequence ID" value="REL27144.1"/>
    <property type="molecule type" value="Genomic_DNA"/>
</dbReference>
<accession>A0A3E0TRM0</accession>
<comment type="caution">
    <text evidence="1">The sequence shown here is derived from an EMBL/GenBank/DDBJ whole genome shotgun (WGS) entry which is preliminary data.</text>
</comment>
<gene>
    <name evidence="1" type="ORF">DXX93_11580</name>
</gene>
<proteinExistence type="predicted"/>
<sequence>MLAWLNTLLGIALWQTLILSRVGEPASLMPKSNLFKSHKKAVAFATAFSVSVVKLILTIKTL</sequence>
<evidence type="ECO:0000313" key="2">
    <source>
        <dbReference type="Proteomes" id="UP000256478"/>
    </source>
</evidence>